<evidence type="ECO:0000256" key="1">
    <source>
        <dbReference type="SAM" id="MobiDB-lite"/>
    </source>
</evidence>
<keyword evidence="3" id="KW-1185">Reference proteome</keyword>
<proteinExistence type="predicted"/>
<accession>A0ABN9SL33</accession>
<feature type="region of interest" description="Disordered" evidence="1">
    <location>
        <begin position="1"/>
        <end position="41"/>
    </location>
</feature>
<evidence type="ECO:0000313" key="3">
    <source>
        <dbReference type="Proteomes" id="UP001189429"/>
    </source>
</evidence>
<organism evidence="2 3">
    <name type="scientific">Prorocentrum cordatum</name>
    <dbReference type="NCBI Taxonomy" id="2364126"/>
    <lineage>
        <taxon>Eukaryota</taxon>
        <taxon>Sar</taxon>
        <taxon>Alveolata</taxon>
        <taxon>Dinophyceae</taxon>
        <taxon>Prorocentrales</taxon>
        <taxon>Prorocentraceae</taxon>
        <taxon>Prorocentrum</taxon>
    </lineage>
</organism>
<reference evidence="2" key="1">
    <citation type="submission" date="2023-10" db="EMBL/GenBank/DDBJ databases">
        <authorList>
            <person name="Chen Y."/>
            <person name="Shah S."/>
            <person name="Dougan E. K."/>
            <person name="Thang M."/>
            <person name="Chan C."/>
        </authorList>
    </citation>
    <scope>NUCLEOTIDE SEQUENCE [LARGE SCALE GENOMIC DNA]</scope>
</reference>
<name>A0ABN9SL33_9DINO</name>
<dbReference type="EMBL" id="CAUYUJ010011739">
    <property type="protein sequence ID" value="CAK0832507.1"/>
    <property type="molecule type" value="Genomic_DNA"/>
</dbReference>
<protein>
    <recommendedName>
        <fullName evidence="4">C3H1-type domain-containing protein</fullName>
    </recommendedName>
</protein>
<comment type="caution">
    <text evidence="2">The sequence shown here is derived from an EMBL/GenBank/DDBJ whole genome shotgun (WGS) entry which is preliminary data.</text>
</comment>
<gene>
    <name evidence="2" type="ORF">PCOR1329_LOCUS30500</name>
</gene>
<evidence type="ECO:0000313" key="2">
    <source>
        <dbReference type="EMBL" id="CAK0832507.1"/>
    </source>
</evidence>
<sequence>MPPLGTPTVGGHELKTPPPREFGSECGLADEDDRGELDHGSRASVVSSLRDSSATLTDDSAGLPTRTIIGRSAMPEKIALSTIVQCPRGDDGTALSLGAGLHALGECTPCKFTRSRRGCKDGVLCRLCHASHDEMSRSGIRRRARRNGLQKRALFEHPGEQGQFPDILVKNTFVHVSQASEPHLAGLTRSRSSEDLHAVAA</sequence>
<dbReference type="Proteomes" id="UP001189429">
    <property type="component" value="Unassembled WGS sequence"/>
</dbReference>
<evidence type="ECO:0008006" key="4">
    <source>
        <dbReference type="Google" id="ProtNLM"/>
    </source>
</evidence>